<evidence type="ECO:0000313" key="15">
    <source>
        <dbReference type="Proteomes" id="UP000076858"/>
    </source>
</evidence>
<protein>
    <submittedName>
        <fullName evidence="14">Putative G-protein coupled receptor 45</fullName>
    </submittedName>
</protein>
<proteinExistence type="inferred from homology"/>
<evidence type="ECO:0000256" key="4">
    <source>
        <dbReference type="ARBA" id="ARBA00022989"/>
    </source>
</evidence>
<evidence type="ECO:0000256" key="3">
    <source>
        <dbReference type="ARBA" id="ARBA00022692"/>
    </source>
</evidence>
<feature type="transmembrane region" description="Helical" evidence="12">
    <location>
        <begin position="157"/>
        <end position="175"/>
    </location>
</feature>
<feature type="transmembrane region" description="Helical" evidence="12">
    <location>
        <begin position="483"/>
        <end position="504"/>
    </location>
</feature>
<feature type="transmembrane region" description="Helical" evidence="12">
    <location>
        <begin position="881"/>
        <end position="898"/>
    </location>
</feature>
<feature type="transmembrane region" description="Helical" evidence="12">
    <location>
        <begin position="588"/>
        <end position="608"/>
    </location>
</feature>
<comment type="similarity">
    <text evidence="2 11">Belongs to the G-protein coupled receptor 1 family.</text>
</comment>
<feature type="transmembrane region" description="Helical" evidence="12">
    <location>
        <begin position="556"/>
        <end position="576"/>
    </location>
</feature>
<dbReference type="InterPro" id="IPR000276">
    <property type="entry name" value="GPCR_Rhodpsn"/>
</dbReference>
<keyword evidence="15" id="KW-1185">Reference proteome</keyword>
<feature type="transmembrane region" description="Helical" evidence="12">
    <location>
        <begin position="847"/>
        <end position="869"/>
    </location>
</feature>
<comment type="caution">
    <text evidence="14">The sequence shown here is derived from an EMBL/GenBank/DDBJ whole genome shotgun (WGS) entry which is preliminary data.</text>
</comment>
<keyword evidence="11 14" id="KW-0675">Receptor</keyword>
<keyword evidence="7" id="KW-1015">Disulfide bond</keyword>
<evidence type="ECO:0000256" key="7">
    <source>
        <dbReference type="ARBA" id="ARBA00023157"/>
    </source>
</evidence>
<evidence type="ECO:0000256" key="9">
    <source>
        <dbReference type="ARBA" id="ARBA00023224"/>
    </source>
</evidence>
<evidence type="ECO:0000256" key="5">
    <source>
        <dbReference type="ARBA" id="ARBA00023040"/>
    </source>
</evidence>
<feature type="transmembrane region" description="Helical" evidence="12">
    <location>
        <begin position="660"/>
        <end position="681"/>
    </location>
</feature>
<evidence type="ECO:0000313" key="14">
    <source>
        <dbReference type="EMBL" id="KZS16035.1"/>
    </source>
</evidence>
<reference evidence="14 15" key="1">
    <citation type="submission" date="2016-03" db="EMBL/GenBank/DDBJ databases">
        <title>EvidentialGene: Evidence-directed Construction of Genes on Genomes.</title>
        <authorList>
            <person name="Gilbert D.G."/>
            <person name="Choi J.-H."/>
            <person name="Mockaitis K."/>
            <person name="Colbourne J."/>
            <person name="Pfrender M."/>
        </authorList>
    </citation>
    <scope>NUCLEOTIDE SEQUENCE [LARGE SCALE GENOMIC DNA]</scope>
    <source>
        <strain evidence="14 15">Xinb3</strain>
        <tissue evidence="14">Complete organism</tissue>
    </source>
</reference>
<keyword evidence="8" id="KW-0325">Glycoprotein</keyword>
<feature type="transmembrane region" description="Helical" evidence="12">
    <location>
        <begin position="918"/>
        <end position="936"/>
    </location>
</feature>
<evidence type="ECO:0000259" key="13">
    <source>
        <dbReference type="PROSITE" id="PS50262"/>
    </source>
</evidence>
<feature type="transmembrane region" description="Helical" evidence="12">
    <location>
        <begin position="125"/>
        <end position="145"/>
    </location>
</feature>
<feature type="transmembrane region" description="Helical" evidence="12">
    <location>
        <begin position="783"/>
        <end position="806"/>
    </location>
</feature>
<evidence type="ECO:0000256" key="8">
    <source>
        <dbReference type="ARBA" id="ARBA00023180"/>
    </source>
</evidence>
<dbReference type="STRING" id="35525.A0A164Z7G7"/>
<sequence>MAELTGDQSVAIGSDNGTDFPSDWMTNNGTFQHNISFAPSNHTDWIYAIGDNRSWLCPVWNETDGGVGNSFTPSAFFQVIIYSLYGVVFVLALVGNMVVCAVVFTSIRKWTVTNFFIVNMAAGDILMAFFCIPFTFVPTFVLLYWPFGAAMCRLVSFSQAVSVFVSAYTMVAISSDRYLAIVYPLRPRMTRKQAKWIIAAVWLAAVSTALPMLITSKLVVPEDSMWHQCADRYICTEVWADQMQKTQYTAVLLLLQYCFPLAVLVFTYGRIGLEIWGKKTPGEAHQHRDLRLARSKRKMIKMMIIVVFFFAFCWLPFNLLQVIGEHYQEIWSWTKINYVVFACHWLAMSHSAYNPIIYCCFNSKFRQVGHMFHLATPINGPPSPPLSLRYRDPLAITCAFKLLAGIGAETNNSLEMSTKHGWTLRFRSDNDSTHVPRSTESNNTLCQLHVTMGEFGVYDVQVNPLDGDRANCSFSTAKEPVNIYAPLLACFLFYVVLALLWIGLKKAFRNGYLDGCLYALKLKKKRNVNADESVTCKQTEDDKTTKKSSRLKSLDTFRGISIVIMIFVNDGAGQYFFFEHATWNGLQVADLVFPWFMWIMGVCMPISLRSSLRRKETKLTIFSGILRRSCLLFLLGLINNSLGGNIQLSQLRIPGVLQRFAITYLVVGMAGLLFTPADLSAPHQSSKTRKMLQDIIVLWPQWVFFLLLVAGHCFITFFLPIEEECPVGYLGPAGLHLDNKYPGQCIGGAAGYIDRLILTVQHIYNWSTTRQVYESGPYDPEGILGSMLCTFQVFLGAQAGVTLLVFSDWKSRIIRWLSWSVLTGAIGTVLCLASQNDGWIPVNKNLWSLSYVMVTTCFAFFLLTICYYLIDIRKWWTGSPFFYPGMNGILMYLGHQVTYNLFPWHWQTGLMNTHFERLVETLWGVSLWVAIATWLYHKKVFLAL</sequence>
<keyword evidence="3 11" id="KW-0812">Transmembrane</keyword>
<feature type="transmembrane region" description="Helical" evidence="12">
    <location>
        <begin position="196"/>
        <end position="214"/>
    </location>
</feature>
<evidence type="ECO:0000256" key="12">
    <source>
        <dbReference type="SAM" id="Phobius"/>
    </source>
</evidence>
<feature type="transmembrane region" description="Helical" evidence="12">
    <location>
        <begin position="629"/>
        <end position="648"/>
    </location>
</feature>
<evidence type="ECO:0000256" key="6">
    <source>
        <dbReference type="ARBA" id="ARBA00023136"/>
    </source>
</evidence>
<gene>
    <name evidence="14" type="ORF">APZ42_018285</name>
</gene>
<dbReference type="Pfam" id="PF00001">
    <property type="entry name" value="7tm_1"/>
    <property type="match status" value="1"/>
</dbReference>
<name>A0A164Z7G7_9CRUS</name>
<dbReference type="SUPFAM" id="SSF81321">
    <property type="entry name" value="Family A G protein-coupled receptor-like"/>
    <property type="match status" value="1"/>
</dbReference>
<evidence type="ECO:0000256" key="10">
    <source>
        <dbReference type="ARBA" id="ARBA00025478"/>
    </source>
</evidence>
<keyword evidence="9 11" id="KW-0807">Transducer</keyword>
<dbReference type="AlphaFoldDB" id="A0A164Z7G7"/>
<dbReference type="GO" id="GO:0008188">
    <property type="term" value="F:neuropeptide receptor activity"/>
    <property type="evidence" value="ECO:0007669"/>
    <property type="project" value="InterPro"/>
</dbReference>
<dbReference type="GO" id="GO:0016020">
    <property type="term" value="C:membrane"/>
    <property type="evidence" value="ECO:0007669"/>
    <property type="project" value="UniProtKB-SubCell"/>
</dbReference>
<comment type="subcellular location">
    <subcellularLocation>
        <location evidence="1">Membrane</location>
    </subcellularLocation>
</comment>
<dbReference type="Gene3D" id="1.20.1070.10">
    <property type="entry name" value="Rhodopsin 7-helix transmembrane proteins"/>
    <property type="match status" value="1"/>
</dbReference>
<feature type="transmembrane region" description="Helical" evidence="12">
    <location>
        <begin position="813"/>
        <end position="835"/>
    </location>
</feature>
<dbReference type="PRINTS" id="PR01570">
    <property type="entry name" value="NPFFRECEPTOR"/>
</dbReference>
<keyword evidence="5 11" id="KW-0297">G-protein coupled receptor</keyword>
<evidence type="ECO:0000256" key="2">
    <source>
        <dbReference type="ARBA" id="ARBA00010663"/>
    </source>
</evidence>
<keyword evidence="6 12" id="KW-0472">Membrane</keyword>
<feature type="transmembrane region" description="Helical" evidence="12">
    <location>
        <begin position="79"/>
        <end position="104"/>
    </location>
</feature>
<dbReference type="FunFam" id="1.20.1070.10:FF:000291">
    <property type="entry name" value="Predicted protein"/>
    <property type="match status" value="1"/>
</dbReference>
<evidence type="ECO:0000256" key="1">
    <source>
        <dbReference type="ARBA" id="ARBA00004370"/>
    </source>
</evidence>
<keyword evidence="4 12" id="KW-1133">Transmembrane helix</keyword>
<evidence type="ECO:0000256" key="11">
    <source>
        <dbReference type="RuleBase" id="RU000688"/>
    </source>
</evidence>
<feature type="transmembrane region" description="Helical" evidence="12">
    <location>
        <begin position="299"/>
        <end position="317"/>
    </location>
</feature>
<dbReference type="EMBL" id="LRGB01000770">
    <property type="protein sequence ID" value="KZS16035.1"/>
    <property type="molecule type" value="Genomic_DNA"/>
</dbReference>
<feature type="transmembrane region" description="Helical" evidence="12">
    <location>
        <begin position="702"/>
        <end position="721"/>
    </location>
</feature>
<dbReference type="InterPro" id="IPR005395">
    <property type="entry name" value="NPFF_rcpt"/>
</dbReference>
<feature type="transmembrane region" description="Helical" evidence="12">
    <location>
        <begin position="248"/>
        <end position="269"/>
    </location>
</feature>
<dbReference type="CDD" id="cd15392">
    <property type="entry name" value="7tmA_PR4-like"/>
    <property type="match status" value="1"/>
</dbReference>
<dbReference type="PRINTS" id="PR00237">
    <property type="entry name" value="GPCRRHODOPSN"/>
</dbReference>
<comment type="function">
    <text evidence="10">Receptor for NPAF (A-18-F-amide) and NPFF (F-8-F-amide) neuropeptides, also known as morphine-modulating peptides. Can also be activated by a variety of naturally occurring or synthetic FMRF-amide like ligands. This receptor mediates its action by association with G proteins that activate a phosphatidylinositol-calcium second messenger system.</text>
</comment>
<dbReference type="OrthoDB" id="2149840at2759"/>
<accession>A0A164Z7G7</accession>
<dbReference type="Proteomes" id="UP000076858">
    <property type="component" value="Unassembled WGS sequence"/>
</dbReference>
<dbReference type="PROSITE" id="PS50262">
    <property type="entry name" value="G_PROTEIN_RECEP_F1_2"/>
    <property type="match status" value="1"/>
</dbReference>
<organism evidence="14 15">
    <name type="scientific">Daphnia magna</name>
    <dbReference type="NCBI Taxonomy" id="35525"/>
    <lineage>
        <taxon>Eukaryota</taxon>
        <taxon>Metazoa</taxon>
        <taxon>Ecdysozoa</taxon>
        <taxon>Arthropoda</taxon>
        <taxon>Crustacea</taxon>
        <taxon>Branchiopoda</taxon>
        <taxon>Diplostraca</taxon>
        <taxon>Cladocera</taxon>
        <taxon>Anomopoda</taxon>
        <taxon>Daphniidae</taxon>
        <taxon>Daphnia</taxon>
    </lineage>
</organism>
<dbReference type="InterPro" id="IPR017452">
    <property type="entry name" value="GPCR_Rhodpsn_7TM"/>
</dbReference>
<dbReference type="PROSITE" id="PS00237">
    <property type="entry name" value="G_PROTEIN_RECEP_F1_1"/>
    <property type="match status" value="1"/>
</dbReference>
<dbReference type="PANTHER" id="PTHR31061">
    <property type="entry name" value="LD22376P"/>
    <property type="match status" value="1"/>
</dbReference>
<feature type="domain" description="G-protein coupled receptors family 1 profile" evidence="13">
    <location>
        <begin position="95"/>
        <end position="358"/>
    </location>
</feature>
<dbReference type="PANTHER" id="PTHR31061:SF24">
    <property type="entry name" value="LD22376P"/>
    <property type="match status" value="1"/>
</dbReference>